<feature type="transmembrane region" description="Helical" evidence="4">
    <location>
        <begin position="225"/>
        <end position="246"/>
    </location>
</feature>
<dbReference type="SUPFAM" id="SSF103473">
    <property type="entry name" value="MFS general substrate transporter"/>
    <property type="match status" value="1"/>
</dbReference>
<dbReference type="EMBL" id="LXJZ01000175">
    <property type="protein sequence ID" value="OAJ58554.1"/>
    <property type="molecule type" value="Genomic_DNA"/>
</dbReference>
<dbReference type="RefSeq" id="WP_064268257.1">
    <property type="nucleotide sequence ID" value="NZ_LXJZ01000175.1"/>
</dbReference>
<gene>
    <name evidence="7" type="ORF">A6V36_30375</name>
    <name evidence="6" type="ORF">A6V37_32245</name>
</gene>
<dbReference type="Proteomes" id="UP000078116">
    <property type="component" value="Unassembled WGS sequence"/>
</dbReference>
<dbReference type="InterPro" id="IPR011701">
    <property type="entry name" value="MFS"/>
</dbReference>
<feature type="transmembrane region" description="Helical" evidence="4">
    <location>
        <begin position="112"/>
        <end position="130"/>
    </location>
</feature>
<dbReference type="PROSITE" id="PS50850">
    <property type="entry name" value="MFS"/>
    <property type="match status" value="1"/>
</dbReference>
<accession>A0A1A9N2F6</accession>
<dbReference type="OrthoDB" id="9781976at2"/>
<keyword evidence="1 4" id="KW-0812">Transmembrane</keyword>
<dbReference type="STRING" id="1462993.A6V36_30375"/>
<keyword evidence="8" id="KW-1185">Reference proteome</keyword>
<feature type="transmembrane region" description="Helical" evidence="4">
    <location>
        <begin position="346"/>
        <end position="368"/>
    </location>
</feature>
<feature type="transmembrane region" description="Helical" evidence="4">
    <location>
        <begin position="380"/>
        <end position="399"/>
    </location>
</feature>
<evidence type="ECO:0000259" key="5">
    <source>
        <dbReference type="PROSITE" id="PS50850"/>
    </source>
</evidence>
<keyword evidence="2 4" id="KW-1133">Transmembrane helix</keyword>
<protein>
    <submittedName>
        <fullName evidence="6">MFS transporter</fullName>
    </submittedName>
</protein>
<dbReference type="Proteomes" id="UP000077961">
    <property type="component" value="Unassembled WGS sequence"/>
</dbReference>
<reference evidence="8 9" key="1">
    <citation type="submission" date="2016-04" db="EMBL/GenBank/DDBJ databases">
        <title>Reclassification of Paraburkholderia panaciterrae (Farh et al. 2015) Dobritsa &amp; Samadpour 2016 as a later homotypic synonym of Paraburkholderia ginsengiterrae (Farh et al. 2015) Dobritsa &amp; Samadpour 2016.</title>
        <authorList>
            <person name="Dobritsa A.P."/>
            <person name="Kutumbaka K."/>
            <person name="Samadpour M."/>
        </authorList>
    </citation>
    <scope>NUCLEOTIDE SEQUENCE [LARGE SCALE GENOMIC DNA]</scope>
    <source>
        <strain evidence="6 9">DCY85</strain>
        <strain evidence="7 8">DCY85-1</strain>
    </source>
</reference>
<evidence type="ECO:0000256" key="3">
    <source>
        <dbReference type="ARBA" id="ARBA00023136"/>
    </source>
</evidence>
<dbReference type="PANTHER" id="PTHR23521">
    <property type="entry name" value="TRANSPORTER MFS SUPERFAMILY"/>
    <property type="match status" value="1"/>
</dbReference>
<dbReference type="Pfam" id="PF07690">
    <property type="entry name" value="MFS_1"/>
    <property type="match status" value="1"/>
</dbReference>
<dbReference type="PANTHER" id="PTHR23521:SF3">
    <property type="entry name" value="MFS TRANSPORTER"/>
    <property type="match status" value="1"/>
</dbReference>
<dbReference type="InterPro" id="IPR036259">
    <property type="entry name" value="MFS_trans_sf"/>
</dbReference>
<feature type="transmembrane region" description="Helical" evidence="4">
    <location>
        <begin position="258"/>
        <end position="277"/>
    </location>
</feature>
<dbReference type="GO" id="GO:0022857">
    <property type="term" value="F:transmembrane transporter activity"/>
    <property type="evidence" value="ECO:0007669"/>
    <property type="project" value="InterPro"/>
</dbReference>
<evidence type="ECO:0000313" key="6">
    <source>
        <dbReference type="EMBL" id="OAJ55988.1"/>
    </source>
</evidence>
<dbReference type="Gene3D" id="1.20.1250.20">
    <property type="entry name" value="MFS general substrate transporter like domains"/>
    <property type="match status" value="1"/>
</dbReference>
<feature type="transmembrane region" description="Helical" evidence="4">
    <location>
        <begin position="142"/>
        <end position="162"/>
    </location>
</feature>
<feature type="domain" description="Major facilitator superfamily (MFS) profile" evidence="5">
    <location>
        <begin position="15"/>
        <end position="404"/>
    </location>
</feature>
<comment type="caution">
    <text evidence="6">The sequence shown here is derived from an EMBL/GenBank/DDBJ whole genome shotgun (WGS) entry which is preliminary data.</text>
</comment>
<feature type="transmembrane region" description="Helical" evidence="4">
    <location>
        <begin position="86"/>
        <end position="106"/>
    </location>
</feature>
<feature type="transmembrane region" description="Helical" evidence="4">
    <location>
        <begin position="54"/>
        <end position="74"/>
    </location>
</feature>
<feature type="transmembrane region" description="Helical" evidence="4">
    <location>
        <begin position="314"/>
        <end position="334"/>
    </location>
</feature>
<dbReference type="InterPro" id="IPR020846">
    <property type="entry name" value="MFS_dom"/>
</dbReference>
<evidence type="ECO:0000313" key="9">
    <source>
        <dbReference type="Proteomes" id="UP000078116"/>
    </source>
</evidence>
<evidence type="ECO:0000313" key="8">
    <source>
        <dbReference type="Proteomes" id="UP000077961"/>
    </source>
</evidence>
<name>A0A1A9N2F6_9BURK</name>
<dbReference type="GO" id="GO:0005886">
    <property type="term" value="C:plasma membrane"/>
    <property type="evidence" value="ECO:0007669"/>
    <property type="project" value="TreeGrafter"/>
</dbReference>
<keyword evidence="3 4" id="KW-0472">Membrane</keyword>
<evidence type="ECO:0000256" key="4">
    <source>
        <dbReference type="SAM" id="Phobius"/>
    </source>
</evidence>
<dbReference type="EMBL" id="LXKA01000337">
    <property type="protein sequence ID" value="OAJ55988.1"/>
    <property type="molecule type" value="Genomic_DNA"/>
</dbReference>
<evidence type="ECO:0000313" key="7">
    <source>
        <dbReference type="EMBL" id="OAJ58554.1"/>
    </source>
</evidence>
<organism evidence="6 9">
    <name type="scientific">Paraburkholderia ginsengiterrae</name>
    <dbReference type="NCBI Taxonomy" id="1462993"/>
    <lineage>
        <taxon>Bacteria</taxon>
        <taxon>Pseudomonadati</taxon>
        <taxon>Pseudomonadota</taxon>
        <taxon>Betaproteobacteria</taxon>
        <taxon>Burkholderiales</taxon>
        <taxon>Burkholderiaceae</taxon>
        <taxon>Paraburkholderia</taxon>
    </lineage>
</organism>
<proteinExistence type="predicted"/>
<feature type="transmembrane region" description="Helical" evidence="4">
    <location>
        <begin position="289"/>
        <end position="308"/>
    </location>
</feature>
<sequence length="404" mass="42205">MSSSIPLKSEDARRRVSPVLIVALAQLFGTSLWFSANAAADDLKRAWGIGATEIGWLTSAVQLGFITGTLTLALGGLADRFKASRLFVVSAILGALFNLAFAYLSTGLLTAIMLRYCVGICLAGIYPVGMKLVVSWAPQQRGAALSLLVAMLTLGTALPQALHLASRALPWTAVMTAASVLAFLAAALISWLGDGPYLSAPSRNQEVQTSILRVFKLRAFRAGTFGYFGHMWELYAFWALVPALIAQTHLADRLGVSAPSLIAFVIIGIGALGCIGGGMASRLLDSARVAAISLLTSGLCCVVFALTAGKLDAMWLFALLLVWGATVIADSPQFSAISSQACPPELVGGALAIQNAIGFAMTVVSISLTAPLVSSWGVHVAWLLVPGPILGLLGMRPLLKAPVA</sequence>
<feature type="transmembrane region" description="Helical" evidence="4">
    <location>
        <begin position="168"/>
        <end position="193"/>
    </location>
</feature>
<evidence type="ECO:0000256" key="1">
    <source>
        <dbReference type="ARBA" id="ARBA00022692"/>
    </source>
</evidence>
<dbReference type="AlphaFoldDB" id="A0A1A9N2F6"/>
<evidence type="ECO:0000256" key="2">
    <source>
        <dbReference type="ARBA" id="ARBA00022989"/>
    </source>
</evidence>